<reference evidence="1 2" key="1">
    <citation type="submission" date="2019-02" db="EMBL/GenBank/DDBJ databases">
        <title>Deep-cultivation of Planctomycetes and their phenomic and genomic characterization uncovers novel biology.</title>
        <authorList>
            <person name="Wiegand S."/>
            <person name="Jogler M."/>
            <person name="Boedeker C."/>
            <person name="Pinto D."/>
            <person name="Vollmers J."/>
            <person name="Rivas-Marin E."/>
            <person name="Kohn T."/>
            <person name="Peeters S.H."/>
            <person name="Heuer A."/>
            <person name="Rast P."/>
            <person name="Oberbeckmann S."/>
            <person name="Bunk B."/>
            <person name="Jeske O."/>
            <person name="Meyerdierks A."/>
            <person name="Storesund J.E."/>
            <person name="Kallscheuer N."/>
            <person name="Luecker S."/>
            <person name="Lage O.M."/>
            <person name="Pohl T."/>
            <person name="Merkel B.J."/>
            <person name="Hornburger P."/>
            <person name="Mueller R.-W."/>
            <person name="Bruemmer F."/>
            <person name="Labrenz M."/>
            <person name="Spormann A.M."/>
            <person name="Op den Camp H."/>
            <person name="Overmann J."/>
            <person name="Amann R."/>
            <person name="Jetten M.S.M."/>
            <person name="Mascher T."/>
            <person name="Medema M.H."/>
            <person name="Devos D.P."/>
            <person name="Kaster A.-K."/>
            <person name="Ovreas L."/>
            <person name="Rohde M."/>
            <person name="Galperin M.Y."/>
            <person name="Jogler C."/>
        </authorList>
    </citation>
    <scope>NUCLEOTIDE SEQUENCE [LARGE SCALE GENOMIC DNA]</scope>
    <source>
        <strain evidence="1 2">Spa11</strain>
    </source>
</reference>
<name>A0A518K647_9BACT</name>
<dbReference type="EMBL" id="CP036349">
    <property type="protein sequence ID" value="QDV73261.1"/>
    <property type="molecule type" value="Genomic_DNA"/>
</dbReference>
<proteinExistence type="predicted"/>
<evidence type="ECO:0000313" key="2">
    <source>
        <dbReference type="Proteomes" id="UP000316426"/>
    </source>
</evidence>
<evidence type="ECO:0000313" key="1">
    <source>
        <dbReference type="EMBL" id="QDV73261.1"/>
    </source>
</evidence>
<sequence>MPLRMDAEIGVWRPLPQKFEAYQQKRLRGCAKELRIRL</sequence>
<gene>
    <name evidence="1" type="ORF">Spa11_14570</name>
</gene>
<dbReference type="KEGG" id="bmei:Spa11_14570"/>
<accession>A0A518K647</accession>
<protein>
    <submittedName>
        <fullName evidence="1">Uncharacterized protein</fullName>
    </submittedName>
</protein>
<dbReference type="Proteomes" id="UP000316426">
    <property type="component" value="Chromosome"/>
</dbReference>
<keyword evidence="2" id="KW-1185">Reference proteome</keyword>
<organism evidence="1 2">
    <name type="scientific">Botrimarina mediterranea</name>
    <dbReference type="NCBI Taxonomy" id="2528022"/>
    <lineage>
        <taxon>Bacteria</taxon>
        <taxon>Pseudomonadati</taxon>
        <taxon>Planctomycetota</taxon>
        <taxon>Planctomycetia</taxon>
        <taxon>Pirellulales</taxon>
        <taxon>Lacipirellulaceae</taxon>
        <taxon>Botrimarina</taxon>
    </lineage>
</organism>
<dbReference type="AlphaFoldDB" id="A0A518K647"/>